<organism evidence="4 5">
    <name type="scientific">Vicia faba</name>
    <name type="common">Broad bean</name>
    <name type="synonym">Faba vulgaris</name>
    <dbReference type="NCBI Taxonomy" id="3906"/>
    <lineage>
        <taxon>Eukaryota</taxon>
        <taxon>Viridiplantae</taxon>
        <taxon>Streptophyta</taxon>
        <taxon>Embryophyta</taxon>
        <taxon>Tracheophyta</taxon>
        <taxon>Spermatophyta</taxon>
        <taxon>Magnoliopsida</taxon>
        <taxon>eudicotyledons</taxon>
        <taxon>Gunneridae</taxon>
        <taxon>Pentapetalae</taxon>
        <taxon>rosids</taxon>
        <taxon>fabids</taxon>
        <taxon>Fabales</taxon>
        <taxon>Fabaceae</taxon>
        <taxon>Papilionoideae</taxon>
        <taxon>50 kb inversion clade</taxon>
        <taxon>NPAAA clade</taxon>
        <taxon>Hologalegina</taxon>
        <taxon>IRL clade</taxon>
        <taxon>Fabeae</taxon>
        <taxon>Vicia</taxon>
    </lineage>
</organism>
<evidence type="ECO:0008006" key="6">
    <source>
        <dbReference type="Google" id="ProtNLM"/>
    </source>
</evidence>
<reference evidence="4 5" key="1">
    <citation type="submission" date="2023-01" db="EMBL/GenBank/DDBJ databases">
        <authorList>
            <person name="Kreplak J."/>
        </authorList>
    </citation>
    <scope>NUCLEOTIDE SEQUENCE [LARGE SCALE GENOMIC DNA]</scope>
</reference>
<evidence type="ECO:0000313" key="4">
    <source>
        <dbReference type="EMBL" id="CAI8593410.1"/>
    </source>
</evidence>
<dbReference type="InterPro" id="IPR002160">
    <property type="entry name" value="Prot_inh_Kunz-lg"/>
</dbReference>
<keyword evidence="3" id="KW-0732">Signal</keyword>
<name>A0AAV0Z4E4_VICFA</name>
<evidence type="ECO:0000256" key="2">
    <source>
        <dbReference type="ARBA" id="ARBA00022525"/>
    </source>
</evidence>
<feature type="signal peptide" evidence="3">
    <location>
        <begin position="1"/>
        <end position="25"/>
    </location>
</feature>
<dbReference type="Gene3D" id="2.80.10.50">
    <property type="match status" value="1"/>
</dbReference>
<dbReference type="Proteomes" id="UP001157006">
    <property type="component" value="Chromosome 1S"/>
</dbReference>
<evidence type="ECO:0000256" key="1">
    <source>
        <dbReference type="ARBA" id="ARBA00004613"/>
    </source>
</evidence>
<dbReference type="AlphaFoldDB" id="A0AAV0Z4E4"/>
<keyword evidence="5" id="KW-1185">Reference proteome</keyword>
<evidence type="ECO:0000256" key="3">
    <source>
        <dbReference type="SAM" id="SignalP"/>
    </source>
</evidence>
<dbReference type="SUPFAM" id="SSF50386">
    <property type="entry name" value="STI-like"/>
    <property type="match status" value="1"/>
</dbReference>
<dbReference type="Pfam" id="PF00197">
    <property type="entry name" value="Kunitz_legume"/>
    <property type="match status" value="1"/>
</dbReference>
<comment type="subcellular location">
    <subcellularLocation>
        <location evidence="1">Secreted</location>
    </subcellularLocation>
</comment>
<dbReference type="EMBL" id="OX451735">
    <property type="protein sequence ID" value="CAI8593410.1"/>
    <property type="molecule type" value="Genomic_DNA"/>
</dbReference>
<keyword evidence="2" id="KW-0964">Secreted</keyword>
<dbReference type="PANTHER" id="PTHR33107:SF5">
    <property type="entry name" value="KUNITZ TRYPSIN INHIBITOR 5"/>
    <property type="match status" value="1"/>
</dbReference>
<dbReference type="GO" id="GO:0005576">
    <property type="term" value="C:extracellular region"/>
    <property type="evidence" value="ECO:0007669"/>
    <property type="project" value="UniProtKB-SubCell"/>
</dbReference>
<dbReference type="CDD" id="cd23375">
    <property type="entry name" value="beta-trefoil_STI_VvMLP-like"/>
    <property type="match status" value="1"/>
</dbReference>
<evidence type="ECO:0000313" key="5">
    <source>
        <dbReference type="Proteomes" id="UP001157006"/>
    </source>
</evidence>
<proteinExistence type="predicted"/>
<dbReference type="PRINTS" id="PR00291">
    <property type="entry name" value="KUNITZINHBTR"/>
</dbReference>
<protein>
    <recommendedName>
        <fullName evidence="6">Miraculin-like</fullName>
    </recommendedName>
</protein>
<dbReference type="SMART" id="SM00452">
    <property type="entry name" value="STI"/>
    <property type="match status" value="1"/>
</dbReference>
<gene>
    <name evidence="4" type="ORF">VFH_I090280</name>
</gene>
<sequence>MKSKILALLFFFALSSQQLFGSTQASVDEVLDTSGKKLRVDANYYIIPATPFFICGFVSCFNISGGVSLETTSESCPLDVVVVKQSLGLPLRFKPLNNNLGVIRVSTYLNIMFSNQSSNSRCPRDSLVWKIDPFSKEETFVTTGGVLGNPGSQTIRNWFKIEKHDDAYKLVYCPNVCSSCKHVCKDIGNYVNKTGEMRLALTNDPFKVMFQKV</sequence>
<dbReference type="PANTHER" id="PTHR33107">
    <property type="entry name" value="KUNITZ TRYPSIN INHIBITOR 2"/>
    <property type="match status" value="1"/>
</dbReference>
<dbReference type="InterPro" id="IPR011065">
    <property type="entry name" value="Kunitz_inhibitor_STI-like_sf"/>
</dbReference>
<dbReference type="GO" id="GO:0004866">
    <property type="term" value="F:endopeptidase inhibitor activity"/>
    <property type="evidence" value="ECO:0007669"/>
    <property type="project" value="InterPro"/>
</dbReference>
<accession>A0AAV0Z4E4</accession>
<feature type="chain" id="PRO_5043785113" description="Miraculin-like" evidence="3">
    <location>
        <begin position="26"/>
        <end position="213"/>
    </location>
</feature>